<evidence type="ECO:0000313" key="2">
    <source>
        <dbReference type="Proteomes" id="UP000243975"/>
    </source>
</evidence>
<organism evidence="1 2">
    <name type="scientific">Cynara cardunculus var. scolymus</name>
    <name type="common">Globe artichoke</name>
    <name type="synonym">Cynara scolymus</name>
    <dbReference type="NCBI Taxonomy" id="59895"/>
    <lineage>
        <taxon>Eukaryota</taxon>
        <taxon>Viridiplantae</taxon>
        <taxon>Streptophyta</taxon>
        <taxon>Embryophyta</taxon>
        <taxon>Tracheophyta</taxon>
        <taxon>Spermatophyta</taxon>
        <taxon>Magnoliopsida</taxon>
        <taxon>eudicotyledons</taxon>
        <taxon>Gunneridae</taxon>
        <taxon>Pentapetalae</taxon>
        <taxon>asterids</taxon>
        <taxon>campanulids</taxon>
        <taxon>Asterales</taxon>
        <taxon>Asteraceae</taxon>
        <taxon>Carduoideae</taxon>
        <taxon>Cardueae</taxon>
        <taxon>Carduinae</taxon>
        <taxon>Cynara</taxon>
    </lineage>
</organism>
<keyword evidence="2" id="KW-1185">Reference proteome</keyword>
<protein>
    <submittedName>
        <fullName evidence="1">Uncharacterized protein</fullName>
    </submittedName>
</protein>
<dbReference type="EMBL" id="LEKV01005222">
    <property type="protein sequence ID" value="KVH89377.1"/>
    <property type="molecule type" value="Genomic_DNA"/>
</dbReference>
<proteinExistence type="predicted"/>
<accession>A0A118JT36</accession>
<reference evidence="1 2" key="1">
    <citation type="journal article" date="2016" name="Sci. Rep.">
        <title>The genome sequence of the outbreeding globe artichoke constructed de novo incorporating a phase-aware low-pass sequencing strategy of F1 progeny.</title>
        <authorList>
            <person name="Scaglione D."/>
            <person name="Reyes-Chin-Wo S."/>
            <person name="Acquadro A."/>
            <person name="Froenicke L."/>
            <person name="Portis E."/>
            <person name="Beitel C."/>
            <person name="Tirone M."/>
            <person name="Mauro R."/>
            <person name="Lo Monaco A."/>
            <person name="Mauromicale G."/>
            <person name="Faccioli P."/>
            <person name="Cattivelli L."/>
            <person name="Rieseberg L."/>
            <person name="Michelmore R."/>
            <person name="Lanteri S."/>
        </authorList>
    </citation>
    <scope>NUCLEOTIDE SEQUENCE [LARGE SCALE GENOMIC DNA]</scope>
    <source>
        <strain evidence="1">2C</strain>
    </source>
</reference>
<comment type="caution">
    <text evidence="1">The sequence shown here is derived from an EMBL/GenBank/DDBJ whole genome shotgun (WGS) entry which is preliminary data.</text>
</comment>
<sequence length="70" mass="8068">MSAERVGKRDQKRKIYCLGPGREAPSSLAQSKRLKVEDYRHLLRLTEVKCGRCKIVHNEEASSVYLVYNC</sequence>
<name>A0A118JT36_CYNCS</name>
<dbReference type="AlphaFoldDB" id="A0A118JT36"/>
<dbReference type="Proteomes" id="UP000243975">
    <property type="component" value="Unassembled WGS sequence"/>
</dbReference>
<dbReference type="Gramene" id="KVH89377">
    <property type="protein sequence ID" value="KVH89377"/>
    <property type="gene ID" value="Ccrd_008633"/>
</dbReference>
<evidence type="ECO:0000313" key="1">
    <source>
        <dbReference type="EMBL" id="KVH89377.1"/>
    </source>
</evidence>
<gene>
    <name evidence="1" type="ORF">Ccrd_008633</name>
</gene>